<comment type="caution">
    <text evidence="4">The sequence shown here is derived from an EMBL/GenBank/DDBJ whole genome shotgun (WGS) entry which is preliminary data.</text>
</comment>
<feature type="compositionally biased region" description="Polar residues" evidence="1">
    <location>
        <begin position="875"/>
        <end position="898"/>
    </location>
</feature>
<dbReference type="InterPro" id="IPR003961">
    <property type="entry name" value="FN3_dom"/>
</dbReference>
<protein>
    <recommendedName>
        <fullName evidence="3">Fibronectin type-III domain-containing protein</fullName>
    </recommendedName>
</protein>
<dbReference type="InterPro" id="IPR013642">
    <property type="entry name" value="CLCA_N"/>
</dbReference>
<keyword evidence="5" id="KW-1185">Reference proteome</keyword>
<dbReference type="Proteomes" id="UP001487740">
    <property type="component" value="Unassembled WGS sequence"/>
</dbReference>
<feature type="signal peptide" evidence="2">
    <location>
        <begin position="1"/>
        <end position="23"/>
    </location>
</feature>
<feature type="domain" description="Fibronectin type-III" evidence="3">
    <location>
        <begin position="779"/>
        <end position="888"/>
    </location>
</feature>
<feature type="region of interest" description="Disordered" evidence="1">
    <location>
        <begin position="868"/>
        <end position="924"/>
    </location>
</feature>
<reference evidence="4 5" key="1">
    <citation type="submission" date="2023-03" db="EMBL/GenBank/DDBJ databases">
        <title>High-quality genome of Scylla paramamosain provides insights in environmental adaptation.</title>
        <authorList>
            <person name="Zhang L."/>
        </authorList>
    </citation>
    <scope>NUCLEOTIDE SEQUENCE [LARGE SCALE GENOMIC DNA]</scope>
    <source>
        <strain evidence="4">LZ_2023a</strain>
        <tissue evidence="4">Muscle</tissue>
    </source>
</reference>
<dbReference type="Gene3D" id="3.40.50.410">
    <property type="entry name" value="von Willebrand factor, type A domain"/>
    <property type="match status" value="1"/>
</dbReference>
<keyword evidence="2" id="KW-0732">Signal</keyword>
<feature type="chain" id="PRO_5044001921" description="Fibronectin type-III domain-containing protein" evidence="2">
    <location>
        <begin position="24"/>
        <end position="942"/>
    </location>
</feature>
<feature type="compositionally biased region" description="Low complexity" evidence="1">
    <location>
        <begin position="899"/>
        <end position="922"/>
    </location>
</feature>
<evidence type="ECO:0000313" key="5">
    <source>
        <dbReference type="Proteomes" id="UP001487740"/>
    </source>
</evidence>
<sequence>MEGKLKLLMMAALTLLVALTSHAFPATFKDPINPAKPVVWVKSNGYRNVTVGIRDDLLEGDCEMFVDGLKAVTREASRLLHQVTHGTLYFEEVTILLPSTWACTSVPPKPSVPMTWREAHIIVGPTHPVFRDAPWTQQPRGCGQEGDFIYLTETWLKSYQQHADENSAKELVAQWARFRWGVFGEEGYLGDLVHPPSYLLNASSQSRNPTLCHNGDLQGDFSGSCEKEDSANCSFSINTAASSNVTSSLMALPSLLSVLEFCDEDTHNAAVPTKHNLMCGGSSVWQVISRHPDLSGRKEWLGDVEPTFRVQRAEDNTQPSHVDMVLVLQYTSTMSQTLSRWKFLRDAVRKFLLVEAPKGTKIGLVTLTDSAATLAGLTTLTDAASRLSLANKVPENPPTISATKNLEAGIIEAVNILDGNGLVVLVVENLSNHTSEISENLVAAAGNTSVWAVLYPHLPSVSTSLYQDLVDSTNGSLLTVVNPYGPMYQSVDDLVALNNQLRTILSATLEPHSVWMKKDEALCLASCSLTLQVDDEINYRSEVILELSFLFFDAAGLKSIEMKAPDGTVLTPSAVDSKYETIRHHFYTQAQVQQTGNYTVVIERLTYVDGVMVSLLVMPRPPVLPVVWASEPLQELHQSNSSVPTLFVQLWQGECYLVKAAVTATISFSGANVTLMLRDDGTRGDVTGGDGIYSGVIIGVDGQAEVNIVAHGNGGAALLVGSYSSLTLSTSDKTLKSSSQVCCGSQIDLSQVKTEAAGSFYLSSSVEATFLDQPAGDLPPGRITDLSVQYSADSLSLHFTASGEDYYNGEAVAYEVTRQTSLTSEPVVEVFSAPPATANSQITLMLPQNECDVLYVFSVCALDAANTKRSDSSTDESSTAVSHSTPQTAASDSSTSEMSTLVSTSTPPTSSSVPDSSTAETSTQIKLPQFPLLLHLKQPLQY</sequence>
<dbReference type="PROSITE" id="PS50853">
    <property type="entry name" value="FN3"/>
    <property type="match status" value="1"/>
</dbReference>
<organism evidence="4 5">
    <name type="scientific">Scylla paramamosain</name>
    <name type="common">Mud crab</name>
    <dbReference type="NCBI Taxonomy" id="85552"/>
    <lineage>
        <taxon>Eukaryota</taxon>
        <taxon>Metazoa</taxon>
        <taxon>Ecdysozoa</taxon>
        <taxon>Arthropoda</taxon>
        <taxon>Crustacea</taxon>
        <taxon>Multicrustacea</taxon>
        <taxon>Malacostraca</taxon>
        <taxon>Eumalacostraca</taxon>
        <taxon>Eucarida</taxon>
        <taxon>Decapoda</taxon>
        <taxon>Pleocyemata</taxon>
        <taxon>Brachyura</taxon>
        <taxon>Eubrachyura</taxon>
        <taxon>Portunoidea</taxon>
        <taxon>Portunidae</taxon>
        <taxon>Portuninae</taxon>
        <taxon>Scylla</taxon>
    </lineage>
</organism>
<proteinExistence type="predicted"/>
<evidence type="ECO:0000256" key="1">
    <source>
        <dbReference type="SAM" id="MobiDB-lite"/>
    </source>
</evidence>
<dbReference type="GO" id="GO:0032991">
    <property type="term" value="C:protein-containing complex"/>
    <property type="evidence" value="ECO:0007669"/>
    <property type="project" value="UniProtKB-ARBA"/>
</dbReference>
<gene>
    <name evidence="4" type="ORF">O3P69_003464</name>
</gene>
<dbReference type="SUPFAM" id="SSF53300">
    <property type="entry name" value="vWA-like"/>
    <property type="match status" value="1"/>
</dbReference>
<evidence type="ECO:0000256" key="2">
    <source>
        <dbReference type="SAM" id="SignalP"/>
    </source>
</evidence>
<dbReference type="Pfam" id="PF08434">
    <property type="entry name" value="CLCA"/>
    <property type="match status" value="1"/>
</dbReference>
<dbReference type="EMBL" id="JARAKH010000011">
    <property type="protein sequence ID" value="KAK8399362.1"/>
    <property type="molecule type" value="Genomic_DNA"/>
</dbReference>
<accession>A0AAW0UMB6</accession>
<dbReference type="InterPro" id="IPR036465">
    <property type="entry name" value="vWFA_dom_sf"/>
</dbReference>
<dbReference type="AlphaFoldDB" id="A0AAW0UMB6"/>
<evidence type="ECO:0000259" key="3">
    <source>
        <dbReference type="PROSITE" id="PS50853"/>
    </source>
</evidence>
<evidence type="ECO:0000313" key="4">
    <source>
        <dbReference type="EMBL" id="KAK8399362.1"/>
    </source>
</evidence>
<name>A0AAW0UMB6_SCYPA</name>